<evidence type="ECO:0000313" key="1">
    <source>
        <dbReference type="EMBL" id="CAE7436036.1"/>
    </source>
</evidence>
<dbReference type="Proteomes" id="UP000649617">
    <property type="component" value="Unassembled WGS sequence"/>
</dbReference>
<reference evidence="1" key="1">
    <citation type="submission" date="2021-02" db="EMBL/GenBank/DDBJ databases">
        <authorList>
            <person name="Dougan E. K."/>
            <person name="Rhodes N."/>
            <person name="Thang M."/>
            <person name="Chan C."/>
        </authorList>
    </citation>
    <scope>NUCLEOTIDE SEQUENCE</scope>
</reference>
<proteinExistence type="predicted"/>
<dbReference type="OrthoDB" id="406145at2759"/>
<dbReference type="AlphaFoldDB" id="A0A812REX2"/>
<accession>A0A812REX2</accession>
<evidence type="ECO:0008006" key="3">
    <source>
        <dbReference type="Google" id="ProtNLM"/>
    </source>
</evidence>
<evidence type="ECO:0000313" key="2">
    <source>
        <dbReference type="Proteomes" id="UP000649617"/>
    </source>
</evidence>
<sequence>MPQVLQVTSAWLVCFPICHEDFAHLTAYCTAVELNTMFFAIYKAFKWPAAHVAHMSTWVLFRLCWYPYLVHHFHHAISSGGFAVGSYEYCQSVGSQVILCGLNFYWTTEVALGMMRGKQPADRLHQA</sequence>
<name>A0A812REX2_SYMPI</name>
<dbReference type="EMBL" id="CAJNIZ010020080">
    <property type="protein sequence ID" value="CAE7436036.1"/>
    <property type="molecule type" value="Genomic_DNA"/>
</dbReference>
<gene>
    <name evidence="1" type="ORF">SPIL2461_LOCUS10643</name>
</gene>
<protein>
    <recommendedName>
        <fullName evidence="3">TLC domain-containing protein</fullName>
    </recommendedName>
</protein>
<keyword evidence="2" id="KW-1185">Reference proteome</keyword>
<comment type="caution">
    <text evidence="1">The sequence shown here is derived from an EMBL/GenBank/DDBJ whole genome shotgun (WGS) entry which is preliminary data.</text>
</comment>
<organism evidence="1 2">
    <name type="scientific">Symbiodinium pilosum</name>
    <name type="common">Dinoflagellate</name>
    <dbReference type="NCBI Taxonomy" id="2952"/>
    <lineage>
        <taxon>Eukaryota</taxon>
        <taxon>Sar</taxon>
        <taxon>Alveolata</taxon>
        <taxon>Dinophyceae</taxon>
        <taxon>Suessiales</taxon>
        <taxon>Symbiodiniaceae</taxon>
        <taxon>Symbiodinium</taxon>
    </lineage>
</organism>